<name>A0A915ISV9_ROMCU</name>
<evidence type="ECO:0000313" key="3">
    <source>
        <dbReference type="WBParaSite" id="nRc.2.0.1.t16955-RA"/>
    </source>
</evidence>
<reference evidence="3" key="1">
    <citation type="submission" date="2022-11" db="UniProtKB">
        <authorList>
            <consortium name="WormBaseParasite"/>
        </authorList>
    </citation>
    <scope>IDENTIFICATION</scope>
</reference>
<protein>
    <submittedName>
        <fullName evidence="3">Uncharacterized protein</fullName>
    </submittedName>
</protein>
<feature type="signal peptide" evidence="1">
    <location>
        <begin position="1"/>
        <end position="17"/>
    </location>
</feature>
<dbReference type="WBParaSite" id="nRc.2.0.1.t16955-RA">
    <property type="protein sequence ID" value="nRc.2.0.1.t16955-RA"/>
    <property type="gene ID" value="nRc.2.0.1.g16955"/>
</dbReference>
<dbReference type="AlphaFoldDB" id="A0A915ISV9"/>
<feature type="chain" id="PRO_5036926408" evidence="1">
    <location>
        <begin position="18"/>
        <end position="216"/>
    </location>
</feature>
<keyword evidence="1" id="KW-0732">Signal</keyword>
<evidence type="ECO:0000256" key="1">
    <source>
        <dbReference type="SAM" id="SignalP"/>
    </source>
</evidence>
<dbReference type="Proteomes" id="UP000887565">
    <property type="component" value="Unplaced"/>
</dbReference>
<proteinExistence type="predicted"/>
<keyword evidence="2" id="KW-1185">Reference proteome</keyword>
<evidence type="ECO:0000313" key="2">
    <source>
        <dbReference type="Proteomes" id="UP000887565"/>
    </source>
</evidence>
<organism evidence="2 3">
    <name type="scientific">Romanomermis culicivorax</name>
    <name type="common">Nematode worm</name>
    <dbReference type="NCBI Taxonomy" id="13658"/>
    <lineage>
        <taxon>Eukaryota</taxon>
        <taxon>Metazoa</taxon>
        <taxon>Ecdysozoa</taxon>
        <taxon>Nematoda</taxon>
        <taxon>Enoplea</taxon>
        <taxon>Dorylaimia</taxon>
        <taxon>Mermithida</taxon>
        <taxon>Mermithoidea</taxon>
        <taxon>Mermithidae</taxon>
        <taxon>Romanomermis</taxon>
    </lineage>
</organism>
<sequence>MILRLYILLAVWTRILAAPQDTDDIAKAILKDMSQRKNGLQKKERTVIAKDVVSTVNELNFRIKSIYLEIQHIQKSTESEKNGPKSEILKTMYDDHVRMYQESAQTMNQLVDAYAENRPQVANDNMAAFDETAWKNLLTKLQAAKVINQAFKYNHKLMHDSYLTIENVDLSQETRNFYQFLYITGDKCDKTGPKLIDPVSLQINDNARPEILHVEV</sequence>
<accession>A0A915ISV9</accession>